<sequence>MSDLKAKPDEPVAAGKWNRVIDRLESSEAGFGAGGFGMSRVECQIKNSSGSNRDIGEVLAIDSWDGPDGSNVFEIPTSVVYDCVDPVWHTSISRLVILAEPIPDDGYGLAVISGHCLVSLSAGSGSDSFVMLDPSSLNEMKGSTSGVGRLLAKLSGGDYGLINFRDECARWRYELTEDSQAPAVTTAKLVDRSGTVFHSAINLSDPLSLMDDQVSGDEGFCDLCGNDFEAVQAPC</sequence>
<dbReference type="Proteomes" id="UP000318538">
    <property type="component" value="Chromosome"/>
</dbReference>
<protein>
    <submittedName>
        <fullName evidence="1">Uncharacterized protein</fullName>
    </submittedName>
</protein>
<organism evidence="1 2">
    <name type="scientific">Rubripirellula lacrimiformis</name>
    <dbReference type="NCBI Taxonomy" id="1930273"/>
    <lineage>
        <taxon>Bacteria</taxon>
        <taxon>Pseudomonadati</taxon>
        <taxon>Planctomycetota</taxon>
        <taxon>Planctomycetia</taxon>
        <taxon>Pirellulales</taxon>
        <taxon>Pirellulaceae</taxon>
        <taxon>Rubripirellula</taxon>
    </lineage>
</organism>
<reference evidence="1 2" key="1">
    <citation type="submission" date="2019-02" db="EMBL/GenBank/DDBJ databases">
        <title>Deep-cultivation of Planctomycetes and their phenomic and genomic characterization uncovers novel biology.</title>
        <authorList>
            <person name="Wiegand S."/>
            <person name="Jogler M."/>
            <person name="Boedeker C."/>
            <person name="Pinto D."/>
            <person name="Vollmers J."/>
            <person name="Rivas-Marin E."/>
            <person name="Kohn T."/>
            <person name="Peeters S.H."/>
            <person name="Heuer A."/>
            <person name="Rast P."/>
            <person name="Oberbeckmann S."/>
            <person name="Bunk B."/>
            <person name="Jeske O."/>
            <person name="Meyerdierks A."/>
            <person name="Storesund J.E."/>
            <person name="Kallscheuer N."/>
            <person name="Luecker S."/>
            <person name="Lage O.M."/>
            <person name="Pohl T."/>
            <person name="Merkel B.J."/>
            <person name="Hornburger P."/>
            <person name="Mueller R.-W."/>
            <person name="Bruemmer F."/>
            <person name="Labrenz M."/>
            <person name="Spormann A.M."/>
            <person name="Op den Camp H."/>
            <person name="Overmann J."/>
            <person name="Amann R."/>
            <person name="Jetten M.S.M."/>
            <person name="Mascher T."/>
            <person name="Medema M.H."/>
            <person name="Devos D.P."/>
            <person name="Kaster A.-K."/>
            <person name="Ovreas L."/>
            <person name="Rohde M."/>
            <person name="Galperin M.Y."/>
            <person name="Jogler C."/>
        </authorList>
    </citation>
    <scope>NUCLEOTIDE SEQUENCE [LARGE SCALE GENOMIC DNA]</scope>
    <source>
        <strain evidence="1 2">K22_7</strain>
    </source>
</reference>
<dbReference type="RefSeq" id="WP_145176217.1">
    <property type="nucleotide sequence ID" value="NZ_CP036525.1"/>
</dbReference>
<accession>A0A517NKY4</accession>
<evidence type="ECO:0000313" key="1">
    <source>
        <dbReference type="EMBL" id="QDT07790.1"/>
    </source>
</evidence>
<evidence type="ECO:0000313" key="2">
    <source>
        <dbReference type="Proteomes" id="UP000318538"/>
    </source>
</evidence>
<name>A0A517NKY4_9BACT</name>
<keyword evidence="2" id="KW-1185">Reference proteome</keyword>
<dbReference type="AlphaFoldDB" id="A0A517NKY4"/>
<proteinExistence type="predicted"/>
<dbReference type="OrthoDB" id="9886184at2"/>
<dbReference type="EMBL" id="CP036525">
    <property type="protein sequence ID" value="QDT07790.1"/>
    <property type="molecule type" value="Genomic_DNA"/>
</dbReference>
<dbReference type="KEGG" id="rlc:K227x_62180"/>
<gene>
    <name evidence="1" type="ORF">K227x_62180</name>
</gene>